<keyword evidence="4" id="KW-1185">Reference proteome</keyword>
<keyword evidence="2" id="KW-1133">Transmembrane helix</keyword>
<accession>D0UWH5</accession>
<evidence type="ECO:0000256" key="1">
    <source>
        <dbReference type="SAM" id="MobiDB-lite"/>
    </source>
</evidence>
<proteinExistence type="predicted"/>
<name>D0UWH5_9CAUD</name>
<evidence type="ECO:0000313" key="3">
    <source>
        <dbReference type="EMBL" id="ACX71147.1"/>
    </source>
</evidence>
<keyword evidence="2" id="KW-0472">Membrane</keyword>
<dbReference type="Proteomes" id="UP000298310">
    <property type="component" value="Segment"/>
</dbReference>
<protein>
    <submittedName>
        <fullName evidence="3">Uncharacterized protein</fullName>
    </submittedName>
</protein>
<feature type="transmembrane region" description="Helical" evidence="2">
    <location>
        <begin position="100"/>
        <end position="121"/>
    </location>
</feature>
<dbReference type="KEGG" id="vg:80142686"/>
<sequence length="167" mass="17430">MSINLPGPKSTAAPAPHIDAQVQQFRAAIDDATRTPTFHRDNTPLPVVGPTPPVEQPGRPSMSQKATDASVLMLAGGATTVMVSGSAAGLMYFSQFADPVACAIVFGAPVALVVALTRLVARAGAAKAQVDAVRPEIHYNGHVTVDQRAINTTTRGLIANTRNQLPR</sequence>
<organism evidence="3 4">
    <name type="scientific">Streptomyces phage ZL12</name>
    <dbReference type="NCBI Taxonomy" id="2570911"/>
    <lineage>
        <taxon>Viruses</taxon>
        <taxon>Duplodnaviria</taxon>
        <taxon>Heunggongvirae</taxon>
        <taxon>Uroviricota</taxon>
        <taxon>Caudoviricetes</taxon>
        <taxon>Fuzanglongvirus</taxon>
        <taxon>Fuzanglongvirus ZL12</taxon>
    </lineage>
</organism>
<reference evidence="3 4" key="1">
    <citation type="journal article" date="2010" name="J. Bacteriol.">
        <title>Characterization of the replication, transfer, and plasmid/lytic phage cycle of the Streptomyces plasmid-phage pZL12.</title>
        <authorList>
            <person name="Zhong L."/>
            <person name="Cheng Q."/>
            <person name="Tian X."/>
            <person name="Zhao L."/>
            <person name="Qin Z."/>
        </authorList>
    </citation>
    <scope>NUCLEOTIDE SEQUENCE [LARGE SCALE GENOMIC DNA]</scope>
</reference>
<evidence type="ECO:0000313" key="4">
    <source>
        <dbReference type="Proteomes" id="UP000298310"/>
    </source>
</evidence>
<gene>
    <name evidence="3" type="ORF">pZL12.70c</name>
</gene>
<feature type="transmembrane region" description="Helical" evidence="2">
    <location>
        <begin position="71"/>
        <end position="94"/>
    </location>
</feature>
<evidence type="ECO:0000256" key="2">
    <source>
        <dbReference type="SAM" id="Phobius"/>
    </source>
</evidence>
<dbReference type="EMBL" id="GQ919031">
    <property type="protein sequence ID" value="ACX71147.1"/>
    <property type="molecule type" value="Genomic_DNA"/>
</dbReference>
<keyword evidence="2" id="KW-0812">Transmembrane</keyword>
<feature type="region of interest" description="Disordered" evidence="1">
    <location>
        <begin position="35"/>
        <end position="63"/>
    </location>
</feature>